<sequence length="322" mass="36317">MKFSVVIPLYNKGRFIESAVQSVLEQTLAPLEVIVVDDGSTDDGAARVAALADPRVRLIRQPNAGVSAARNRGIAAAQGDWVALLDGDDAWHPEFLAALARAHRACPEAQMLGTRFHTVVEHTGRPFEPWPVPEAFCETELIDDLRLRWMKNTPLCSSSVAIRTELLRSMPERFIEGEAWGEDLDLWFRVSDLAPVAVVNAPYATIRGEVPGSLTRRDLARELPPFLVRMRQHAMDGTIPARYRQSALWFVAQLQVTMARAALAENERLESLRFLLRARGSMLSRRWMMTMFMTLFVPVGLADRWQRWRVRSADAFAQEPVQ</sequence>
<dbReference type="Pfam" id="PF00535">
    <property type="entry name" value="Glycos_transf_2"/>
    <property type="match status" value="1"/>
</dbReference>
<dbReference type="OrthoDB" id="433681at2"/>
<dbReference type="EMBL" id="SMLL01000004">
    <property type="protein sequence ID" value="TFZ00004.1"/>
    <property type="molecule type" value="Genomic_DNA"/>
</dbReference>
<comment type="caution">
    <text evidence="2">The sequence shown here is derived from an EMBL/GenBank/DDBJ whole genome shotgun (WGS) entry which is preliminary data.</text>
</comment>
<keyword evidence="3" id="KW-1185">Reference proteome</keyword>
<reference evidence="2 3" key="1">
    <citation type="submission" date="2019-03" db="EMBL/GenBank/DDBJ databases">
        <title>Ramlibacter rhizophilus CCTCC AB2015357, whole genome shotgun sequence.</title>
        <authorList>
            <person name="Zhang X."/>
            <person name="Feng G."/>
            <person name="Zhu H."/>
        </authorList>
    </citation>
    <scope>NUCLEOTIDE SEQUENCE [LARGE SCALE GENOMIC DNA]</scope>
    <source>
        <strain evidence="2 3">CCTCC AB2015357</strain>
    </source>
</reference>
<organism evidence="2 3">
    <name type="scientific">Ramlibacter rhizophilus</name>
    <dbReference type="NCBI Taxonomy" id="1781167"/>
    <lineage>
        <taxon>Bacteria</taxon>
        <taxon>Pseudomonadati</taxon>
        <taxon>Pseudomonadota</taxon>
        <taxon>Betaproteobacteria</taxon>
        <taxon>Burkholderiales</taxon>
        <taxon>Comamonadaceae</taxon>
        <taxon>Ramlibacter</taxon>
    </lineage>
</organism>
<dbReference type="SUPFAM" id="SSF53448">
    <property type="entry name" value="Nucleotide-diphospho-sugar transferases"/>
    <property type="match status" value="1"/>
</dbReference>
<dbReference type="GO" id="GO:0016740">
    <property type="term" value="F:transferase activity"/>
    <property type="evidence" value="ECO:0007669"/>
    <property type="project" value="UniProtKB-KW"/>
</dbReference>
<accession>A0A4Z0BNK3</accession>
<dbReference type="AlphaFoldDB" id="A0A4Z0BNK3"/>
<feature type="domain" description="Glycosyltransferase 2-like" evidence="1">
    <location>
        <begin position="4"/>
        <end position="120"/>
    </location>
</feature>
<gene>
    <name evidence="2" type="ORF">EZ242_12815</name>
</gene>
<dbReference type="InterPro" id="IPR050834">
    <property type="entry name" value="Glycosyltransf_2"/>
</dbReference>
<evidence type="ECO:0000259" key="1">
    <source>
        <dbReference type="Pfam" id="PF00535"/>
    </source>
</evidence>
<dbReference type="InterPro" id="IPR001173">
    <property type="entry name" value="Glyco_trans_2-like"/>
</dbReference>
<dbReference type="CDD" id="cd00761">
    <property type="entry name" value="Glyco_tranf_GTA_type"/>
    <property type="match status" value="1"/>
</dbReference>
<dbReference type="PANTHER" id="PTHR43685:SF3">
    <property type="entry name" value="SLR2126 PROTEIN"/>
    <property type="match status" value="1"/>
</dbReference>
<dbReference type="InterPro" id="IPR029044">
    <property type="entry name" value="Nucleotide-diphossugar_trans"/>
</dbReference>
<dbReference type="Proteomes" id="UP000297564">
    <property type="component" value="Unassembled WGS sequence"/>
</dbReference>
<dbReference type="RefSeq" id="WP_135285545.1">
    <property type="nucleotide sequence ID" value="NZ_SMLL01000004.1"/>
</dbReference>
<keyword evidence="2" id="KW-0808">Transferase</keyword>
<dbReference type="PANTHER" id="PTHR43685">
    <property type="entry name" value="GLYCOSYLTRANSFERASE"/>
    <property type="match status" value="1"/>
</dbReference>
<evidence type="ECO:0000313" key="2">
    <source>
        <dbReference type="EMBL" id="TFZ00004.1"/>
    </source>
</evidence>
<proteinExistence type="predicted"/>
<dbReference type="Gene3D" id="3.90.550.10">
    <property type="entry name" value="Spore Coat Polysaccharide Biosynthesis Protein SpsA, Chain A"/>
    <property type="match status" value="1"/>
</dbReference>
<evidence type="ECO:0000313" key="3">
    <source>
        <dbReference type="Proteomes" id="UP000297564"/>
    </source>
</evidence>
<name>A0A4Z0BNK3_9BURK</name>
<protein>
    <submittedName>
        <fullName evidence="2">Glycosyltransferase family 2 protein</fullName>
    </submittedName>
</protein>